<dbReference type="AlphaFoldDB" id="G6FN62"/>
<evidence type="ECO:0000256" key="1">
    <source>
        <dbReference type="SAM" id="Phobius"/>
    </source>
</evidence>
<proteinExistence type="predicted"/>
<sequence>MMVNRVNDIAWQARQGSVAAIIQVLNERLANSGVRTRAIYHDGVLQILCEASTLDKLEQSTLVKQIQQILESIQPRNLRKVNINSRIVQEQQLLWLEEIIRDPENQLLWSEEIILEQPNIFQKLIKNYQEQKTEAGKIHLSKTQLSKPIPINNKSKNYAWNWRLFSLSLSLLLLLSSLIIYAVLNGKLQNPWLPETTSSLTPTAKSSNSEDSFTIAVRIANQASDAGKIAKTSTQWLEIAANWQRASDLMANVPPSHSRYQEAQIRTKLYKKYSEAAQKEAEKSKDVGM</sequence>
<keyword evidence="1" id="KW-0472">Membrane</keyword>
<dbReference type="PATRIC" id="fig|741277.3.peg.364"/>
<keyword evidence="3" id="KW-1185">Reference proteome</keyword>
<protein>
    <submittedName>
        <fullName evidence="2">Uncharacterized protein</fullName>
    </submittedName>
</protein>
<accession>G6FN62</accession>
<keyword evidence="1" id="KW-1133">Transmembrane helix</keyword>
<feature type="transmembrane region" description="Helical" evidence="1">
    <location>
        <begin position="164"/>
        <end position="184"/>
    </location>
</feature>
<dbReference type="Proteomes" id="UP000004344">
    <property type="component" value="Unassembled WGS sequence"/>
</dbReference>
<reference evidence="2 3" key="1">
    <citation type="submission" date="2011-09" db="EMBL/GenBank/DDBJ databases">
        <title>The draft genome of Fischerella sp. JSC-11.</title>
        <authorList>
            <consortium name="US DOE Joint Genome Institute (JGI-PGF)"/>
            <person name="Lucas S."/>
            <person name="Han J."/>
            <person name="Lapidus A."/>
            <person name="Cheng J.-F."/>
            <person name="Goodwin L."/>
            <person name="Pitluck S."/>
            <person name="Peters L."/>
            <person name="Land M.L."/>
            <person name="Hauser L."/>
            <person name="Sarkisova S."/>
            <person name="Bryant D.A."/>
            <person name="Brown I."/>
            <person name="Woyke T.J."/>
        </authorList>
    </citation>
    <scope>NUCLEOTIDE SEQUENCE [LARGE SCALE GENOMIC DNA]</scope>
    <source>
        <strain evidence="2 3">JSC-11</strain>
    </source>
</reference>
<evidence type="ECO:0000313" key="2">
    <source>
        <dbReference type="EMBL" id="EHC19492.1"/>
    </source>
</evidence>
<dbReference type="EMBL" id="AGIZ01000001">
    <property type="protein sequence ID" value="EHC19492.1"/>
    <property type="molecule type" value="Genomic_DNA"/>
</dbReference>
<name>G6FN62_9CYAN</name>
<evidence type="ECO:0000313" key="3">
    <source>
        <dbReference type="Proteomes" id="UP000004344"/>
    </source>
</evidence>
<organism evidence="2 3">
    <name type="scientific">Fischerella thermalis JSC-11</name>
    <dbReference type="NCBI Taxonomy" id="741277"/>
    <lineage>
        <taxon>Bacteria</taxon>
        <taxon>Bacillati</taxon>
        <taxon>Cyanobacteriota</taxon>
        <taxon>Cyanophyceae</taxon>
        <taxon>Nostocales</taxon>
        <taxon>Hapalosiphonaceae</taxon>
        <taxon>Fischerella</taxon>
    </lineage>
</organism>
<keyword evidence="1" id="KW-0812">Transmembrane</keyword>
<gene>
    <name evidence="2" type="ORF">FJSC11DRAFT_0309</name>
</gene>
<comment type="caution">
    <text evidence="2">The sequence shown here is derived from an EMBL/GenBank/DDBJ whole genome shotgun (WGS) entry which is preliminary data.</text>
</comment>